<keyword evidence="3" id="KW-1185">Reference proteome</keyword>
<feature type="non-terminal residue" evidence="2">
    <location>
        <position position="1"/>
    </location>
</feature>
<evidence type="ECO:0000313" key="2">
    <source>
        <dbReference type="EMBL" id="KXA98851.1"/>
    </source>
</evidence>
<protein>
    <recommendedName>
        <fullName evidence="1">ATPase BadF/BadG/BcrA/BcrD type domain-containing protein</fullName>
    </recommendedName>
</protein>
<gene>
    <name evidence="2" type="ORF">AKJ41_06290</name>
</gene>
<proteinExistence type="predicted"/>
<accession>A0A133UXE5</accession>
<dbReference type="SUPFAM" id="SSF53067">
    <property type="entry name" value="Actin-like ATPase domain"/>
    <property type="match status" value="2"/>
</dbReference>
<organism evidence="2 3">
    <name type="scientific">candidate division MSBL1 archaeon SCGC-AAA259O05</name>
    <dbReference type="NCBI Taxonomy" id="1698271"/>
    <lineage>
        <taxon>Archaea</taxon>
        <taxon>Methanobacteriati</taxon>
        <taxon>Methanobacteriota</taxon>
        <taxon>candidate division MSBL1</taxon>
    </lineage>
</organism>
<dbReference type="InterPro" id="IPR043129">
    <property type="entry name" value="ATPase_NBD"/>
</dbReference>
<dbReference type="AlphaFoldDB" id="A0A133UXE5"/>
<dbReference type="EMBL" id="LHXV01000132">
    <property type="protein sequence ID" value="KXA98851.1"/>
    <property type="molecule type" value="Genomic_DNA"/>
</dbReference>
<comment type="caution">
    <text evidence="2">The sequence shown here is derived from an EMBL/GenBank/DDBJ whole genome shotgun (WGS) entry which is preliminary data.</text>
</comment>
<evidence type="ECO:0000259" key="1">
    <source>
        <dbReference type="Pfam" id="PF01869"/>
    </source>
</evidence>
<dbReference type="InterPro" id="IPR002731">
    <property type="entry name" value="ATPase_BadF"/>
</dbReference>
<feature type="domain" description="ATPase BadF/BadG/BcrA/BcrD type" evidence="1">
    <location>
        <begin position="1"/>
        <end position="296"/>
    </location>
</feature>
<name>A0A133UXE5_9EURY</name>
<dbReference type="PATRIC" id="fig|1698271.3.peg.393"/>
<dbReference type="InterPro" id="IPR052519">
    <property type="entry name" value="Euk-type_GlcNAc_Kinase"/>
</dbReference>
<dbReference type="CDD" id="cd24007">
    <property type="entry name" value="ASKHA_NBD_eukNAGK-like"/>
    <property type="match status" value="1"/>
</dbReference>
<sequence>GIDGGGSETTAAISTLEGEIIGFSKEGPSRLETIGEKQAEETIEVALKGALTQTDAELSDVKAACLGFGGLDTEKARQRAMRIAANILPDSCTFSVRDDATVGLHSGTFGEPGIAIVAGTGALLKGINEGGREERVDGWGHLFGDLGSAYYIGKEGIRAMLEDFDGRGKETILFDLIGEEYDLESPPDALDYFHGRKKVPAGIAGVARLVDEAAGKGDEVAENILKSASEELERSAVTLIDNLKMGGYDPLNIVLIGGAFNSDILRKNLRTLLSSRYENARLIRPDHPEVGAVFLALEATDVVVDDRIIENLRQSTKEVKKFEKRRVD</sequence>
<dbReference type="Proteomes" id="UP000070344">
    <property type="component" value="Unassembled WGS sequence"/>
</dbReference>
<reference evidence="2 3" key="1">
    <citation type="journal article" date="2016" name="Sci. Rep.">
        <title>Metabolic traits of an uncultured archaeal lineage -MSBL1- from brine pools of the Red Sea.</title>
        <authorList>
            <person name="Mwirichia R."/>
            <person name="Alam I."/>
            <person name="Rashid M."/>
            <person name="Vinu M."/>
            <person name="Ba-Alawi W."/>
            <person name="Anthony Kamau A."/>
            <person name="Kamanda Ngugi D."/>
            <person name="Goker M."/>
            <person name="Klenk H.P."/>
            <person name="Bajic V."/>
            <person name="Stingl U."/>
        </authorList>
    </citation>
    <scope>NUCLEOTIDE SEQUENCE [LARGE SCALE GENOMIC DNA]</scope>
    <source>
        <strain evidence="2">SCGC-AAA259O05</strain>
    </source>
</reference>
<evidence type="ECO:0000313" key="3">
    <source>
        <dbReference type="Proteomes" id="UP000070344"/>
    </source>
</evidence>
<dbReference type="PANTHER" id="PTHR43190">
    <property type="entry name" value="N-ACETYL-D-GLUCOSAMINE KINASE"/>
    <property type="match status" value="1"/>
</dbReference>
<dbReference type="Pfam" id="PF01869">
    <property type="entry name" value="BcrAD_BadFG"/>
    <property type="match status" value="1"/>
</dbReference>
<dbReference type="PANTHER" id="PTHR43190:SF3">
    <property type="entry name" value="N-ACETYL-D-GLUCOSAMINE KINASE"/>
    <property type="match status" value="1"/>
</dbReference>
<dbReference type="Gene3D" id="3.30.420.40">
    <property type="match status" value="2"/>
</dbReference>